<comment type="caution">
    <text evidence="4">The sequence shown here is derived from an EMBL/GenBank/DDBJ whole genome shotgun (WGS) entry which is preliminary data.</text>
</comment>
<feature type="domain" description="HTH luxR-type" evidence="3">
    <location>
        <begin position="1"/>
        <end position="66"/>
    </location>
</feature>
<organism evidence="4 5">
    <name type="scientific">Novosphingobium hassiacum</name>
    <dbReference type="NCBI Taxonomy" id="173676"/>
    <lineage>
        <taxon>Bacteria</taxon>
        <taxon>Pseudomonadati</taxon>
        <taxon>Pseudomonadota</taxon>
        <taxon>Alphaproteobacteria</taxon>
        <taxon>Sphingomonadales</taxon>
        <taxon>Sphingomonadaceae</taxon>
        <taxon>Novosphingobium</taxon>
    </lineage>
</organism>
<dbReference type="EMBL" id="JACICY010000002">
    <property type="protein sequence ID" value="MBB3859867.1"/>
    <property type="molecule type" value="Genomic_DNA"/>
</dbReference>
<evidence type="ECO:0000313" key="4">
    <source>
        <dbReference type="EMBL" id="MBB3859867.1"/>
    </source>
</evidence>
<dbReference type="InterPro" id="IPR036388">
    <property type="entry name" value="WH-like_DNA-bd_sf"/>
</dbReference>
<dbReference type="PROSITE" id="PS50043">
    <property type="entry name" value="HTH_LUXR_2"/>
    <property type="match status" value="1"/>
</dbReference>
<dbReference type="GO" id="GO:0003677">
    <property type="term" value="F:DNA binding"/>
    <property type="evidence" value="ECO:0007669"/>
    <property type="project" value="UniProtKB-KW"/>
</dbReference>
<keyword evidence="2" id="KW-0812">Transmembrane</keyword>
<keyword evidence="2" id="KW-0472">Membrane</keyword>
<feature type="transmembrane region" description="Helical" evidence="2">
    <location>
        <begin position="101"/>
        <end position="122"/>
    </location>
</feature>
<dbReference type="GO" id="GO:0006355">
    <property type="term" value="P:regulation of DNA-templated transcription"/>
    <property type="evidence" value="ECO:0007669"/>
    <property type="project" value="InterPro"/>
</dbReference>
<dbReference type="InterPro" id="IPR016032">
    <property type="entry name" value="Sig_transdc_resp-reg_C-effctor"/>
</dbReference>
<keyword evidence="4" id="KW-0238">DNA-binding</keyword>
<protein>
    <submittedName>
        <fullName evidence="4">DNA-binding CsgD family transcriptional regulator</fullName>
    </submittedName>
</protein>
<evidence type="ECO:0000259" key="3">
    <source>
        <dbReference type="PROSITE" id="PS50043"/>
    </source>
</evidence>
<gene>
    <name evidence="4" type="ORF">GGQ88_001128</name>
</gene>
<dbReference type="RefSeq" id="WP_183612143.1">
    <property type="nucleotide sequence ID" value="NZ_JACICY010000002.1"/>
</dbReference>
<dbReference type="Proteomes" id="UP000562395">
    <property type="component" value="Unassembled WGS sequence"/>
</dbReference>
<dbReference type="InterPro" id="IPR000792">
    <property type="entry name" value="Tscrpt_reg_LuxR_C"/>
</dbReference>
<dbReference type="PRINTS" id="PR00038">
    <property type="entry name" value="HTHLUXR"/>
</dbReference>
<dbReference type="Pfam" id="PF13211">
    <property type="entry name" value="DUF4019"/>
    <property type="match status" value="1"/>
</dbReference>
<reference evidence="4 5" key="1">
    <citation type="submission" date="2020-08" db="EMBL/GenBank/DDBJ databases">
        <title>Genomic Encyclopedia of Type Strains, Phase IV (KMG-IV): sequencing the most valuable type-strain genomes for metagenomic binning, comparative biology and taxonomic classification.</title>
        <authorList>
            <person name="Goeker M."/>
        </authorList>
    </citation>
    <scope>NUCLEOTIDE SEQUENCE [LARGE SCALE GENOMIC DNA]</scope>
    <source>
        <strain evidence="4 5">DSM 14552</strain>
    </source>
</reference>
<keyword evidence="2" id="KW-1133">Transmembrane helix</keyword>
<name>A0A7W5ZX93_9SPHN</name>
<dbReference type="SUPFAM" id="SSF46894">
    <property type="entry name" value="C-terminal effector domain of the bipartite response regulators"/>
    <property type="match status" value="1"/>
</dbReference>
<dbReference type="SMART" id="SM00421">
    <property type="entry name" value="HTH_LUXR"/>
    <property type="match status" value="1"/>
</dbReference>
<keyword evidence="5" id="KW-1185">Reference proteome</keyword>
<evidence type="ECO:0000313" key="5">
    <source>
        <dbReference type="Proteomes" id="UP000562395"/>
    </source>
</evidence>
<dbReference type="CDD" id="cd06170">
    <property type="entry name" value="LuxR_C_like"/>
    <property type="match status" value="1"/>
</dbReference>
<sequence length="262" mass="27787">MHDDANQLSEREKETLRLLLSGHDAKSSARALGLSVHTINERLRDSRRKLGVSSSREAARILAEAEQATPKSLGYTQFGVGENEQAVTEAGQRIGRNERSVNVWIIGGLTAMLVTIAAVLLAQGAPVTAPPAPASPAPQTSSTPSPSVTAAAEASARTWLGLVDAGNWDKSWNGAATMFRTQVTTAKWASMIEPVRKPLGALATRALKDAKQTSVLPGAPEGDYILMQFSTGFANAPATTETVILAREATGWKVAGYFIRPV</sequence>
<dbReference type="Pfam" id="PF00196">
    <property type="entry name" value="GerE"/>
    <property type="match status" value="1"/>
</dbReference>
<evidence type="ECO:0000256" key="1">
    <source>
        <dbReference type="SAM" id="MobiDB-lite"/>
    </source>
</evidence>
<feature type="region of interest" description="Disordered" evidence="1">
    <location>
        <begin position="129"/>
        <end position="150"/>
    </location>
</feature>
<proteinExistence type="predicted"/>
<feature type="compositionally biased region" description="Low complexity" evidence="1">
    <location>
        <begin position="137"/>
        <end position="150"/>
    </location>
</feature>
<dbReference type="Gene3D" id="1.10.10.10">
    <property type="entry name" value="Winged helix-like DNA-binding domain superfamily/Winged helix DNA-binding domain"/>
    <property type="match status" value="1"/>
</dbReference>
<evidence type="ECO:0000256" key="2">
    <source>
        <dbReference type="SAM" id="Phobius"/>
    </source>
</evidence>
<dbReference type="AlphaFoldDB" id="A0A7W5ZX93"/>
<accession>A0A7W5ZX93</accession>
<dbReference type="InterPro" id="IPR025091">
    <property type="entry name" value="DUF4019"/>
</dbReference>